<dbReference type="OrthoDB" id="883203at2"/>
<evidence type="ECO:0000259" key="3">
    <source>
        <dbReference type="Pfam" id="PF13628"/>
    </source>
</evidence>
<keyword evidence="5" id="KW-1185">Reference proteome</keyword>
<dbReference type="STRING" id="550983.A4R26_14415"/>
<dbReference type="Pfam" id="PF13628">
    <property type="entry name" value="DUF4142"/>
    <property type="match status" value="1"/>
</dbReference>
<accession>A0A1V9G4P8</accession>
<gene>
    <name evidence="4" type="ORF">A4R26_14415</name>
</gene>
<dbReference type="PANTHER" id="PTHR38593">
    <property type="entry name" value="BLR2558 PROTEIN"/>
    <property type="match status" value="1"/>
</dbReference>
<evidence type="ECO:0000256" key="1">
    <source>
        <dbReference type="SAM" id="MobiDB-lite"/>
    </source>
</evidence>
<dbReference type="InterPro" id="IPR025419">
    <property type="entry name" value="DUF4142"/>
</dbReference>
<dbReference type="Gene3D" id="1.20.1260.10">
    <property type="match status" value="1"/>
</dbReference>
<feature type="compositionally biased region" description="Polar residues" evidence="1">
    <location>
        <begin position="26"/>
        <end position="36"/>
    </location>
</feature>
<dbReference type="RefSeq" id="WP_081163197.1">
    <property type="nucleotide sequence ID" value="NZ_LWBP01000067.1"/>
</dbReference>
<evidence type="ECO:0000256" key="2">
    <source>
        <dbReference type="SAM" id="SignalP"/>
    </source>
</evidence>
<dbReference type="AlphaFoldDB" id="A0A1V9G4P8"/>
<reference evidence="5" key="1">
    <citation type="submission" date="2016-04" db="EMBL/GenBank/DDBJ databases">
        <authorList>
            <person name="Chen L."/>
            <person name="Zhuang W."/>
            <person name="Wang G."/>
        </authorList>
    </citation>
    <scope>NUCLEOTIDE SEQUENCE [LARGE SCALE GENOMIC DNA]</scope>
    <source>
        <strain evidence="5">208</strain>
    </source>
</reference>
<dbReference type="PANTHER" id="PTHR38593:SF1">
    <property type="entry name" value="BLR2558 PROTEIN"/>
    <property type="match status" value="1"/>
</dbReference>
<name>A0A1V9G4P8_9BACT</name>
<feature type="chain" id="PRO_5013365840" description="DUF4142 domain-containing protein" evidence="2">
    <location>
        <begin position="21"/>
        <end position="205"/>
    </location>
</feature>
<dbReference type="Proteomes" id="UP000192276">
    <property type="component" value="Unassembled WGS sequence"/>
</dbReference>
<feature type="signal peptide" evidence="2">
    <location>
        <begin position="1"/>
        <end position="20"/>
    </location>
</feature>
<dbReference type="EMBL" id="LWBP01000067">
    <property type="protein sequence ID" value="OQP65619.1"/>
    <property type="molecule type" value="Genomic_DNA"/>
</dbReference>
<feature type="region of interest" description="Disordered" evidence="1">
    <location>
        <begin position="26"/>
        <end position="47"/>
    </location>
</feature>
<proteinExistence type="predicted"/>
<sequence>MKATTIFSTFAVCAMISMLACQSPTSDGTYTDSTGAIKQEPDNTRTAPESNIVDSVKSAQGTVDDNTHRFMKNAAEAGKAEVEFAKLAKDRATNPRVKNFAEMMIRDHTVANDDLMAIARDKSVTLPSTLGDHQDDLEDLSKKNGAEFDKAYMKAMVNGHEEVVSDFEKAAQNDIDPAVKTFAAQKLPILRMHLDSAKAINKALK</sequence>
<dbReference type="PROSITE" id="PS51257">
    <property type="entry name" value="PROKAR_LIPOPROTEIN"/>
    <property type="match status" value="1"/>
</dbReference>
<evidence type="ECO:0000313" key="5">
    <source>
        <dbReference type="Proteomes" id="UP000192276"/>
    </source>
</evidence>
<feature type="domain" description="DUF4142" evidence="3">
    <location>
        <begin position="67"/>
        <end position="200"/>
    </location>
</feature>
<protein>
    <recommendedName>
        <fullName evidence="3">DUF4142 domain-containing protein</fullName>
    </recommendedName>
</protein>
<comment type="caution">
    <text evidence="4">The sequence shown here is derived from an EMBL/GenBank/DDBJ whole genome shotgun (WGS) entry which is preliminary data.</text>
</comment>
<organism evidence="4 5">
    <name type="scientific">Niastella populi</name>
    <dbReference type="NCBI Taxonomy" id="550983"/>
    <lineage>
        <taxon>Bacteria</taxon>
        <taxon>Pseudomonadati</taxon>
        <taxon>Bacteroidota</taxon>
        <taxon>Chitinophagia</taxon>
        <taxon>Chitinophagales</taxon>
        <taxon>Chitinophagaceae</taxon>
        <taxon>Niastella</taxon>
    </lineage>
</organism>
<dbReference type="InterPro" id="IPR012347">
    <property type="entry name" value="Ferritin-like"/>
</dbReference>
<keyword evidence="2" id="KW-0732">Signal</keyword>
<evidence type="ECO:0000313" key="4">
    <source>
        <dbReference type="EMBL" id="OQP65619.1"/>
    </source>
</evidence>